<feature type="domain" description="B12-binding" evidence="6">
    <location>
        <begin position="1"/>
        <end position="134"/>
    </location>
</feature>
<dbReference type="EMBL" id="CP003326">
    <property type="protein sequence ID" value="AFS77945.1"/>
    <property type="molecule type" value="Genomic_DNA"/>
</dbReference>
<evidence type="ECO:0000256" key="1">
    <source>
        <dbReference type="ARBA" id="ARBA00001966"/>
    </source>
</evidence>
<dbReference type="OrthoDB" id="9801424at2"/>
<comment type="cofactor">
    <cofactor evidence="1">
        <name>[4Fe-4S] cluster</name>
        <dbReference type="ChEBI" id="CHEBI:49883"/>
    </cofactor>
</comment>
<dbReference type="CDD" id="cd02068">
    <property type="entry name" value="radical_SAM_B12_BD"/>
    <property type="match status" value="1"/>
</dbReference>
<dbReference type="PROSITE" id="PS51918">
    <property type="entry name" value="RADICAL_SAM"/>
    <property type="match status" value="1"/>
</dbReference>
<keyword evidence="4" id="KW-0408">Iron</keyword>
<dbReference type="GO" id="GO:0046872">
    <property type="term" value="F:metal ion binding"/>
    <property type="evidence" value="ECO:0007669"/>
    <property type="project" value="UniProtKB-KW"/>
</dbReference>
<dbReference type="InterPro" id="IPR006638">
    <property type="entry name" value="Elp3/MiaA/NifB-like_rSAM"/>
</dbReference>
<dbReference type="CDD" id="cd01335">
    <property type="entry name" value="Radical_SAM"/>
    <property type="match status" value="1"/>
</dbReference>
<dbReference type="InterPro" id="IPR036724">
    <property type="entry name" value="Cobalamin-bd_sf"/>
</dbReference>
<dbReference type="SUPFAM" id="SSF52242">
    <property type="entry name" value="Cobalamin (vitamin B12)-binding domain"/>
    <property type="match status" value="1"/>
</dbReference>
<dbReference type="SFLD" id="SFLDS00029">
    <property type="entry name" value="Radical_SAM"/>
    <property type="match status" value="1"/>
</dbReference>
<dbReference type="GO" id="GO:0005829">
    <property type="term" value="C:cytosol"/>
    <property type="evidence" value="ECO:0007669"/>
    <property type="project" value="TreeGrafter"/>
</dbReference>
<dbReference type="AlphaFoldDB" id="K0AZ31"/>
<evidence type="ECO:0000313" key="9">
    <source>
        <dbReference type="Proteomes" id="UP000006094"/>
    </source>
</evidence>
<dbReference type="Gene3D" id="3.80.30.20">
    <property type="entry name" value="tm_1862 like domain"/>
    <property type="match status" value="1"/>
</dbReference>
<dbReference type="Proteomes" id="UP000006094">
    <property type="component" value="Chromosome"/>
</dbReference>
<proteinExistence type="predicted"/>
<dbReference type="GO" id="GO:0003824">
    <property type="term" value="F:catalytic activity"/>
    <property type="evidence" value="ECO:0007669"/>
    <property type="project" value="InterPro"/>
</dbReference>
<evidence type="ECO:0000256" key="3">
    <source>
        <dbReference type="ARBA" id="ARBA00022723"/>
    </source>
</evidence>
<dbReference type="eggNOG" id="COG1032">
    <property type="taxonomic scope" value="Bacteria"/>
</dbReference>
<gene>
    <name evidence="8" type="ordered locus">Curi_c08750</name>
</gene>
<accession>K0AZ31</accession>
<dbReference type="GO" id="GO:0031419">
    <property type="term" value="F:cobalamin binding"/>
    <property type="evidence" value="ECO:0007669"/>
    <property type="project" value="InterPro"/>
</dbReference>
<dbReference type="HOGENOM" id="CLU_021572_1_0_9"/>
<dbReference type="PROSITE" id="PS51332">
    <property type="entry name" value="B12_BINDING"/>
    <property type="match status" value="1"/>
</dbReference>
<dbReference type="InterPro" id="IPR006158">
    <property type="entry name" value="Cobalamin-bd"/>
</dbReference>
<dbReference type="KEGG" id="cad:Curi_c08750"/>
<dbReference type="InterPro" id="IPR023404">
    <property type="entry name" value="rSAM_horseshoe"/>
</dbReference>
<evidence type="ECO:0000256" key="2">
    <source>
        <dbReference type="ARBA" id="ARBA00022691"/>
    </source>
</evidence>
<dbReference type="STRING" id="1128398.Curi_c08750"/>
<keyword evidence="5" id="KW-0411">Iron-sulfur</keyword>
<dbReference type="Pfam" id="PF02310">
    <property type="entry name" value="B12-binding"/>
    <property type="match status" value="1"/>
</dbReference>
<protein>
    <submittedName>
        <fullName evidence="8">Cobalamin B12-binding/radical SAM domain-containing protein</fullName>
    </submittedName>
</protein>
<evidence type="ECO:0000259" key="6">
    <source>
        <dbReference type="PROSITE" id="PS51332"/>
    </source>
</evidence>
<dbReference type="PANTHER" id="PTHR43409:SF16">
    <property type="entry name" value="SLR0320 PROTEIN"/>
    <property type="match status" value="1"/>
</dbReference>
<sequence>MNILITTLNSKFIHTALSIRYLKSYCKDEFPNIEIEEYTINQNTDYITGEIFKKNPDIVAFSSYIWNIEQILEISERLKLINKDITIILGGPEVSYNSEEILKENPFIDFIIYGEGEETFKELLLNIKNKKDFRNVQGIVHREDENIYVNPPRDLIQNLDSIPSPFDDDIEAFKNRIVYFESSRGCPFNCQFCLSSTIKGVRFFSIERVKSDLKKLIDLGVKQVKFVDRTFNAKKGYAMEIMRFIISQNVKDINFHFEVTAHLIEDDMLEFLRTVDEGLFQFEVGVQSTNPMTLEAIDRQTDFNKLSKVVDQINSYNNIHLHLDLIAGLPHENYNSFKKSFNDVYGLRPHKLQLGFLKLLKGSELRKRKDDYGFKFINKPSYEVMETKDISYRELLKLKQIEDLVEKYGNEGYFKNSIEYIIENFFESPFDFYSEFADFWETKKYNEASHNRLSLYKKLYEFSEGFVKGDIELIREFIKFDLILNTKSPNIPEYLNNEKKENLKTMRHDFLQNDKNLKAYLPRYADTPVKRILNDVHFEGFNYDIKYIIENKYKKESIKYVNRIYLFVYNLENKVFDKCEVFDITKRYLKERGA</sequence>
<evidence type="ECO:0000256" key="4">
    <source>
        <dbReference type="ARBA" id="ARBA00023004"/>
    </source>
</evidence>
<reference evidence="8 9" key="1">
    <citation type="journal article" date="2012" name="PLoS ONE">
        <title>The purine-utilizing bacterium Clostridium acidurici 9a: a genome-guided metabolic reconsideration.</title>
        <authorList>
            <person name="Hartwich K."/>
            <person name="Poehlein A."/>
            <person name="Daniel R."/>
        </authorList>
    </citation>
    <scope>NUCLEOTIDE SEQUENCE [LARGE SCALE GENOMIC DNA]</scope>
    <source>
        <strain evidence="9">ATCC 7906 / DSM 604 / BCRC 14475 / CIP 104303 / KCTC 5404 / NCIMB 10678 / 9a</strain>
    </source>
</reference>
<dbReference type="GO" id="GO:0051539">
    <property type="term" value="F:4 iron, 4 sulfur cluster binding"/>
    <property type="evidence" value="ECO:0007669"/>
    <property type="project" value="UniProtKB-KW"/>
</dbReference>
<keyword evidence="3" id="KW-0479">Metal-binding</keyword>
<dbReference type="SFLD" id="SFLDG01123">
    <property type="entry name" value="methyltransferase_(Class_B)"/>
    <property type="match status" value="1"/>
</dbReference>
<organism evidence="8 9">
    <name type="scientific">Gottschalkia acidurici (strain ATCC 7906 / DSM 604 / BCRC 14475 / CIP 104303 / KCTC 5404 / NCIMB 10678 / 9a)</name>
    <name type="common">Clostridium acidurici</name>
    <dbReference type="NCBI Taxonomy" id="1128398"/>
    <lineage>
        <taxon>Bacteria</taxon>
        <taxon>Bacillati</taxon>
        <taxon>Bacillota</taxon>
        <taxon>Tissierellia</taxon>
        <taxon>Tissierellales</taxon>
        <taxon>Gottschalkiaceae</taxon>
        <taxon>Gottschalkia</taxon>
    </lineage>
</organism>
<dbReference type="SMART" id="SM00729">
    <property type="entry name" value="Elp3"/>
    <property type="match status" value="1"/>
</dbReference>
<dbReference type="SUPFAM" id="SSF102114">
    <property type="entry name" value="Radical SAM enzymes"/>
    <property type="match status" value="1"/>
</dbReference>
<dbReference type="InterPro" id="IPR007197">
    <property type="entry name" value="rSAM"/>
</dbReference>
<dbReference type="Pfam" id="PF13311">
    <property type="entry name" value="DUF4080"/>
    <property type="match status" value="1"/>
</dbReference>
<dbReference type="SFLD" id="SFLDG01082">
    <property type="entry name" value="B12-binding_domain_containing"/>
    <property type="match status" value="1"/>
</dbReference>
<dbReference type="Gene3D" id="3.40.50.280">
    <property type="entry name" value="Cobalamin-binding domain"/>
    <property type="match status" value="1"/>
</dbReference>
<evidence type="ECO:0000259" key="7">
    <source>
        <dbReference type="PROSITE" id="PS51918"/>
    </source>
</evidence>
<dbReference type="PATRIC" id="fig|1128398.3.peg.927"/>
<dbReference type="InterPro" id="IPR025288">
    <property type="entry name" value="DUF4080"/>
</dbReference>
<dbReference type="PANTHER" id="PTHR43409">
    <property type="entry name" value="ANAEROBIC MAGNESIUM-PROTOPORPHYRIN IX MONOMETHYL ESTER CYCLASE-RELATED"/>
    <property type="match status" value="1"/>
</dbReference>
<dbReference type="Pfam" id="PF04055">
    <property type="entry name" value="Radical_SAM"/>
    <property type="match status" value="1"/>
</dbReference>
<name>K0AZ31_GOTA9</name>
<evidence type="ECO:0000256" key="5">
    <source>
        <dbReference type="ARBA" id="ARBA00023014"/>
    </source>
</evidence>
<dbReference type="InterPro" id="IPR034466">
    <property type="entry name" value="Methyltransferase_Class_B"/>
</dbReference>
<feature type="domain" description="Radical SAM core" evidence="7">
    <location>
        <begin position="172"/>
        <end position="395"/>
    </location>
</feature>
<keyword evidence="9" id="KW-1185">Reference proteome</keyword>
<dbReference type="RefSeq" id="WP_014967082.1">
    <property type="nucleotide sequence ID" value="NC_018664.1"/>
</dbReference>
<evidence type="ECO:0000313" key="8">
    <source>
        <dbReference type="EMBL" id="AFS77945.1"/>
    </source>
</evidence>
<keyword evidence="2" id="KW-0949">S-adenosyl-L-methionine</keyword>
<dbReference type="InterPro" id="IPR051198">
    <property type="entry name" value="BchE-like"/>
</dbReference>
<dbReference type="InterPro" id="IPR058240">
    <property type="entry name" value="rSAM_sf"/>
</dbReference>